<protein>
    <submittedName>
        <fullName evidence="8">Zinc finger, C2H2 domain-containing protein</fullName>
    </submittedName>
</protein>
<keyword evidence="1" id="KW-0479">Metal-binding</keyword>
<keyword evidence="9" id="KW-1185">Reference proteome</keyword>
<dbReference type="FunFam" id="3.30.160.60:FF:000446">
    <property type="entry name" value="Zinc finger protein"/>
    <property type="match status" value="1"/>
</dbReference>
<dbReference type="InterPro" id="IPR013087">
    <property type="entry name" value="Znf_C2H2_type"/>
</dbReference>
<evidence type="ECO:0000256" key="1">
    <source>
        <dbReference type="ARBA" id="ARBA00022723"/>
    </source>
</evidence>
<dbReference type="SUPFAM" id="SSF57667">
    <property type="entry name" value="beta-beta-alpha zinc fingers"/>
    <property type="match status" value="2"/>
</dbReference>
<dbReference type="EMBL" id="KE560987">
    <property type="protein sequence ID" value="EPZ34146.1"/>
    <property type="molecule type" value="Genomic_DNA"/>
</dbReference>
<dbReference type="GO" id="GO:0000978">
    <property type="term" value="F:RNA polymerase II cis-regulatory region sequence-specific DNA binding"/>
    <property type="evidence" value="ECO:0007669"/>
    <property type="project" value="TreeGrafter"/>
</dbReference>
<dbReference type="PROSITE" id="PS00028">
    <property type="entry name" value="ZINC_FINGER_C2H2_1"/>
    <property type="match status" value="3"/>
</dbReference>
<dbReference type="Gene3D" id="3.30.160.60">
    <property type="entry name" value="Classic Zinc Finger"/>
    <property type="match status" value="3"/>
</dbReference>
<dbReference type="PANTHER" id="PTHR23235">
    <property type="entry name" value="KRUEPPEL-LIKE TRANSCRIPTION FACTOR"/>
    <property type="match status" value="1"/>
</dbReference>
<evidence type="ECO:0000313" key="9">
    <source>
        <dbReference type="Proteomes" id="UP000030755"/>
    </source>
</evidence>
<evidence type="ECO:0000256" key="5">
    <source>
        <dbReference type="PROSITE-ProRule" id="PRU00042"/>
    </source>
</evidence>
<dbReference type="GO" id="GO:0008270">
    <property type="term" value="F:zinc ion binding"/>
    <property type="evidence" value="ECO:0007669"/>
    <property type="project" value="UniProtKB-KW"/>
</dbReference>
<dbReference type="AlphaFoldDB" id="A0A075AV29"/>
<feature type="region of interest" description="Disordered" evidence="6">
    <location>
        <begin position="253"/>
        <end position="278"/>
    </location>
</feature>
<name>A0A075AV29_ROZAC</name>
<dbReference type="FunFam" id="3.30.160.60:FF:000264">
    <property type="entry name" value="Zinc finger protein 236"/>
    <property type="match status" value="1"/>
</dbReference>
<evidence type="ECO:0000256" key="4">
    <source>
        <dbReference type="ARBA" id="ARBA00022833"/>
    </source>
</evidence>
<evidence type="ECO:0000313" key="8">
    <source>
        <dbReference type="EMBL" id="EPZ34146.1"/>
    </source>
</evidence>
<evidence type="ECO:0000259" key="7">
    <source>
        <dbReference type="PROSITE" id="PS50157"/>
    </source>
</evidence>
<feature type="compositionally biased region" description="Polar residues" evidence="6">
    <location>
        <begin position="266"/>
        <end position="275"/>
    </location>
</feature>
<dbReference type="Pfam" id="PF00096">
    <property type="entry name" value="zf-C2H2"/>
    <property type="match status" value="2"/>
</dbReference>
<evidence type="ECO:0000256" key="2">
    <source>
        <dbReference type="ARBA" id="ARBA00022737"/>
    </source>
</evidence>
<evidence type="ECO:0000256" key="6">
    <source>
        <dbReference type="SAM" id="MobiDB-lite"/>
    </source>
</evidence>
<feature type="domain" description="C2H2-type" evidence="7">
    <location>
        <begin position="171"/>
        <end position="200"/>
    </location>
</feature>
<keyword evidence="3 5" id="KW-0863">Zinc-finger</keyword>
<keyword evidence="4" id="KW-0862">Zinc</keyword>
<evidence type="ECO:0000256" key="3">
    <source>
        <dbReference type="ARBA" id="ARBA00022771"/>
    </source>
</evidence>
<dbReference type="InterPro" id="IPR036236">
    <property type="entry name" value="Znf_C2H2_sf"/>
</dbReference>
<dbReference type="FunFam" id="3.30.160.60:FF:000125">
    <property type="entry name" value="Putative zinc finger protein 143"/>
    <property type="match status" value="1"/>
</dbReference>
<proteinExistence type="predicted"/>
<dbReference type="SMART" id="SM00355">
    <property type="entry name" value="ZnF_C2H2"/>
    <property type="match status" value="3"/>
</dbReference>
<gene>
    <name evidence="8" type="ORF">O9G_003745</name>
</gene>
<keyword evidence="2" id="KW-0677">Repeat</keyword>
<feature type="domain" description="C2H2-type" evidence="7">
    <location>
        <begin position="229"/>
        <end position="259"/>
    </location>
</feature>
<dbReference type="OrthoDB" id="8922241at2759"/>
<dbReference type="HOGENOM" id="CLU_924877_0_0_1"/>
<dbReference type="PROSITE" id="PS50157">
    <property type="entry name" value="ZINC_FINGER_C2H2_2"/>
    <property type="match status" value="3"/>
</dbReference>
<accession>A0A075AV29</accession>
<dbReference type="STRING" id="988480.A0A075AV29"/>
<sequence>MAQEFQPDELLAAVEYEIGHAFEMSAQQPLHEATLFKEDNPVNFEDYARVLPPFNQAVIDASVEALQWARQPFAPSFQDPRFLSPDILRFYEDKGIDFTKLNASMMMYHPVDYAAMSMKDSSLMVGTQLAEDLERLKEVSKIPVLYDDDDSNDLPGDAIRRRKSAGISHVYKCPWAGCEKTFNRFYNLKSHYRTHSGERPFTCEICHLKFARNHDLKRHKRCHTGQKPFVCPVCNKNFSRQDALNRHLKINSHHCGSKQQAKQRETNNTPPLSNSTHEHEELVYDQIHVNPVEDPSLSGMI</sequence>
<dbReference type="PANTHER" id="PTHR23235:SF120">
    <property type="entry name" value="KRUPPEL-LIKE FACTOR 15"/>
    <property type="match status" value="1"/>
</dbReference>
<reference evidence="8 9" key="1">
    <citation type="journal article" date="2013" name="Curr. Biol.">
        <title>Shared signatures of parasitism and phylogenomics unite Cryptomycota and microsporidia.</title>
        <authorList>
            <person name="James T.Y."/>
            <person name="Pelin A."/>
            <person name="Bonen L."/>
            <person name="Ahrendt S."/>
            <person name="Sain D."/>
            <person name="Corradi N."/>
            <person name="Stajich J.E."/>
        </authorList>
    </citation>
    <scope>NUCLEOTIDE SEQUENCE [LARGE SCALE GENOMIC DNA]</scope>
    <source>
        <strain evidence="8 9">CSF55</strain>
    </source>
</reference>
<dbReference type="Proteomes" id="UP000030755">
    <property type="component" value="Unassembled WGS sequence"/>
</dbReference>
<organism evidence="8 9">
    <name type="scientific">Rozella allomycis (strain CSF55)</name>
    <dbReference type="NCBI Taxonomy" id="988480"/>
    <lineage>
        <taxon>Eukaryota</taxon>
        <taxon>Fungi</taxon>
        <taxon>Fungi incertae sedis</taxon>
        <taxon>Cryptomycota</taxon>
        <taxon>Cryptomycota incertae sedis</taxon>
        <taxon>Rozella</taxon>
    </lineage>
</organism>
<feature type="domain" description="C2H2-type" evidence="7">
    <location>
        <begin position="201"/>
        <end position="228"/>
    </location>
</feature>
<dbReference type="GO" id="GO:0000981">
    <property type="term" value="F:DNA-binding transcription factor activity, RNA polymerase II-specific"/>
    <property type="evidence" value="ECO:0007669"/>
    <property type="project" value="TreeGrafter"/>
</dbReference>